<keyword evidence="3" id="KW-1185">Reference proteome</keyword>
<dbReference type="OrthoDB" id="5820101at2759"/>
<feature type="transmembrane region" description="Helical" evidence="1">
    <location>
        <begin position="279"/>
        <end position="297"/>
    </location>
</feature>
<gene>
    <name evidence="2" type="ORF">CAMP_LOCUS18930</name>
</gene>
<evidence type="ECO:0000313" key="3">
    <source>
        <dbReference type="Proteomes" id="UP001152747"/>
    </source>
</evidence>
<feature type="transmembrane region" description="Helical" evidence="1">
    <location>
        <begin position="317"/>
        <end position="335"/>
    </location>
</feature>
<dbReference type="AlphaFoldDB" id="A0A9P1J5S0"/>
<dbReference type="Proteomes" id="UP001152747">
    <property type="component" value="Unassembled WGS sequence"/>
</dbReference>
<organism evidence="2 3">
    <name type="scientific">Caenorhabditis angaria</name>
    <dbReference type="NCBI Taxonomy" id="860376"/>
    <lineage>
        <taxon>Eukaryota</taxon>
        <taxon>Metazoa</taxon>
        <taxon>Ecdysozoa</taxon>
        <taxon>Nematoda</taxon>
        <taxon>Chromadorea</taxon>
        <taxon>Rhabditida</taxon>
        <taxon>Rhabditina</taxon>
        <taxon>Rhabditomorpha</taxon>
        <taxon>Rhabditoidea</taxon>
        <taxon>Rhabditidae</taxon>
        <taxon>Peloderinae</taxon>
        <taxon>Caenorhabditis</taxon>
    </lineage>
</organism>
<proteinExistence type="predicted"/>
<comment type="caution">
    <text evidence="2">The sequence shown here is derived from an EMBL/GenBank/DDBJ whole genome shotgun (WGS) entry which is preliminary data.</text>
</comment>
<name>A0A9P1J5S0_9PELO</name>
<feature type="transmembrane region" description="Helical" evidence="1">
    <location>
        <begin position="245"/>
        <end position="267"/>
    </location>
</feature>
<reference evidence="2" key="1">
    <citation type="submission" date="2022-11" db="EMBL/GenBank/DDBJ databases">
        <authorList>
            <person name="Kikuchi T."/>
        </authorList>
    </citation>
    <scope>NUCLEOTIDE SEQUENCE</scope>
    <source>
        <strain evidence="2">PS1010</strain>
    </source>
</reference>
<keyword evidence="1" id="KW-0812">Transmembrane</keyword>
<accession>A0A9P1J5S0</accession>
<feature type="transmembrane region" description="Helical" evidence="1">
    <location>
        <begin position="48"/>
        <end position="68"/>
    </location>
</feature>
<dbReference type="EMBL" id="CANHGI010000006">
    <property type="protein sequence ID" value="CAI5456293.1"/>
    <property type="molecule type" value="Genomic_DNA"/>
</dbReference>
<protein>
    <submittedName>
        <fullName evidence="2">Uncharacterized protein</fullName>
    </submittedName>
</protein>
<keyword evidence="1" id="KW-1133">Transmembrane helix</keyword>
<feature type="transmembrane region" description="Helical" evidence="1">
    <location>
        <begin position="122"/>
        <end position="143"/>
    </location>
</feature>
<feature type="transmembrane region" description="Helical" evidence="1">
    <location>
        <begin position="149"/>
        <end position="172"/>
    </location>
</feature>
<keyword evidence="1" id="KW-0472">Membrane</keyword>
<evidence type="ECO:0000313" key="2">
    <source>
        <dbReference type="EMBL" id="CAI5456293.1"/>
    </source>
</evidence>
<sequence>MPNNFKKLSNFFGKKCSCRFKGLKVDQEQNLTEIVVRVTFLYLAKNSIYIVLLSVFGIFHVVYSILIFPKEFWASRNITFGLSIISHCTCWSLTSITRGEMSRFFESPLDQQSYRATFKRTITIAAQIIFGIILILLTVQLQFSKEASVYDIILTIVSIIIHVRLLISLVILSNITFRFGERLHEIRKFLDKCNGRTEYENLALKMKDIIVCLNVLNNKMPIINILYLLLALYCFILWLHNMISLTFLIFLQIPFIITYFICSFVNLKLEKFKNSTLRLFDLQFITPATNTLINYFWMSNKIHDLPWIDVKFLFRATFANALKIMIYLFILFFSFEPCLKASLKCKSTPLFSFPSS</sequence>
<feature type="transmembrane region" description="Helical" evidence="1">
    <location>
        <begin position="222"/>
        <end position="239"/>
    </location>
</feature>
<evidence type="ECO:0000256" key="1">
    <source>
        <dbReference type="SAM" id="Phobius"/>
    </source>
</evidence>